<feature type="compositionally biased region" description="Acidic residues" evidence="1">
    <location>
        <begin position="132"/>
        <end position="152"/>
    </location>
</feature>
<comment type="caution">
    <text evidence="3">The sequence shown here is derived from an EMBL/GenBank/DDBJ whole genome shotgun (WGS) entry which is preliminary data.</text>
</comment>
<accession>A0ABR3FG45</accession>
<dbReference type="Proteomes" id="UP001465976">
    <property type="component" value="Unassembled WGS sequence"/>
</dbReference>
<gene>
    <name evidence="3" type="ORF">V5O48_007717</name>
</gene>
<organism evidence="3 4">
    <name type="scientific">Marasmius crinis-equi</name>
    <dbReference type="NCBI Taxonomy" id="585013"/>
    <lineage>
        <taxon>Eukaryota</taxon>
        <taxon>Fungi</taxon>
        <taxon>Dikarya</taxon>
        <taxon>Basidiomycota</taxon>
        <taxon>Agaricomycotina</taxon>
        <taxon>Agaricomycetes</taxon>
        <taxon>Agaricomycetidae</taxon>
        <taxon>Agaricales</taxon>
        <taxon>Marasmiineae</taxon>
        <taxon>Marasmiaceae</taxon>
        <taxon>Marasmius</taxon>
    </lineage>
</organism>
<evidence type="ECO:0000256" key="1">
    <source>
        <dbReference type="SAM" id="MobiDB-lite"/>
    </source>
</evidence>
<evidence type="ECO:0000313" key="4">
    <source>
        <dbReference type="Proteomes" id="UP001465976"/>
    </source>
</evidence>
<keyword evidence="4" id="KW-1185">Reference proteome</keyword>
<feature type="region of interest" description="Disordered" evidence="1">
    <location>
        <begin position="116"/>
        <end position="161"/>
    </location>
</feature>
<evidence type="ECO:0000313" key="3">
    <source>
        <dbReference type="EMBL" id="KAL0574246.1"/>
    </source>
</evidence>
<dbReference type="InterPro" id="IPR007320">
    <property type="entry name" value="PDCD2_C"/>
</dbReference>
<name>A0ABR3FG45_9AGAR</name>
<dbReference type="EMBL" id="JBAHYK010000416">
    <property type="protein sequence ID" value="KAL0574246.1"/>
    <property type="molecule type" value="Genomic_DNA"/>
</dbReference>
<feature type="domain" description="Programmed cell death protein 2 C-terminal" evidence="2">
    <location>
        <begin position="226"/>
        <end position="380"/>
    </location>
</feature>
<reference evidence="3 4" key="1">
    <citation type="submission" date="2024-02" db="EMBL/GenBank/DDBJ databases">
        <title>A draft genome for the cacao thread blight pathogen Marasmius crinis-equi.</title>
        <authorList>
            <person name="Cohen S.P."/>
            <person name="Baruah I.K."/>
            <person name="Amoako-Attah I."/>
            <person name="Bukari Y."/>
            <person name="Meinhardt L.W."/>
            <person name="Bailey B.A."/>
        </authorList>
    </citation>
    <scope>NUCLEOTIDE SEQUENCE [LARGE SCALE GENOMIC DNA]</scope>
    <source>
        <strain evidence="3 4">GH-76</strain>
    </source>
</reference>
<dbReference type="PANTHER" id="PTHR47524">
    <property type="entry name" value="20S RRNA ACCUMULATION PROTEIN 4"/>
    <property type="match status" value="1"/>
</dbReference>
<proteinExistence type="predicted"/>
<sequence>MPPAEDDWSDSDDEVLSDVETSVNLGIPDGALEDEADLNDAAVSRIGGRPYSLRAWRGLRYNEDYAKKLEKKLAKKREREAKAKAAAEAQEKAKSQAAASNPFSMKAAAGATNSFTFGSQIFGDSPPADKEVGDDDKDGEEEEDESDDESVASDESLVTAMASATVNESPWNAAPLYPPLYLSTTAEYVPAAEKPKAVPKVSSEGDETDELGKWVKETYENSLDVDQVFDKFAKRVASEGGQCIRYELDGVPLPFASDSVFDQLFPPPPKESLPVTKAEFKVVPNVKRTYTPAVPECPGCGGKRVFECQLMPNLINVLRAKEDKETRAMTEEERRKHVQTVLKGGGGRGMSWGTCLVFSCKNDCCEGKEGWKEETVLVQWDK</sequence>
<dbReference type="Pfam" id="PF04194">
    <property type="entry name" value="PDCD2_C"/>
    <property type="match status" value="1"/>
</dbReference>
<dbReference type="PANTHER" id="PTHR47524:SF1">
    <property type="entry name" value="20S RRNA ACCUMULATION PROTEIN 4"/>
    <property type="match status" value="1"/>
</dbReference>
<feature type="region of interest" description="Disordered" evidence="1">
    <location>
        <begin position="76"/>
        <end position="101"/>
    </location>
</feature>
<evidence type="ECO:0000259" key="2">
    <source>
        <dbReference type="Pfam" id="PF04194"/>
    </source>
</evidence>
<feature type="compositionally biased region" description="Basic and acidic residues" evidence="1">
    <location>
        <begin position="76"/>
        <end position="94"/>
    </location>
</feature>
<protein>
    <recommendedName>
        <fullName evidence="2">Programmed cell death protein 2 C-terminal domain-containing protein</fullName>
    </recommendedName>
</protein>